<comment type="caution">
    <text evidence="1">The sequence shown here is derived from an EMBL/GenBank/DDBJ whole genome shotgun (WGS) entry which is preliminary data.</text>
</comment>
<sequence>MILCFDNKITFYVNLLEAMGYIKCAWNSVSSKTIINCFRHAGFADGKETNTQEKNKAEPEIPTDLIVEAEKRGIMSAPLFKEYITMDNDLLTSEVPTDEDIITELSGENDVDINTSDEDPNPELEKVLALNEAAIAMKTMYRFLIGQDNALNALDNFKKWMPF</sequence>
<dbReference type="OrthoDB" id="125347at2759"/>
<organism evidence="1 2">
    <name type="scientific">Araneus ventricosus</name>
    <name type="common">Orbweaver spider</name>
    <name type="synonym">Epeira ventricosa</name>
    <dbReference type="NCBI Taxonomy" id="182803"/>
    <lineage>
        <taxon>Eukaryota</taxon>
        <taxon>Metazoa</taxon>
        <taxon>Ecdysozoa</taxon>
        <taxon>Arthropoda</taxon>
        <taxon>Chelicerata</taxon>
        <taxon>Arachnida</taxon>
        <taxon>Araneae</taxon>
        <taxon>Araneomorphae</taxon>
        <taxon>Entelegynae</taxon>
        <taxon>Araneoidea</taxon>
        <taxon>Araneidae</taxon>
        <taxon>Araneus</taxon>
    </lineage>
</organism>
<name>A0A4Y2TZF0_ARAVE</name>
<protein>
    <recommendedName>
        <fullName evidence="3">DDE-1 domain-containing protein</fullName>
    </recommendedName>
</protein>
<gene>
    <name evidence="1" type="ORF">AVEN_170911_1</name>
</gene>
<evidence type="ECO:0000313" key="2">
    <source>
        <dbReference type="Proteomes" id="UP000499080"/>
    </source>
</evidence>
<dbReference type="EMBL" id="BGPR01032159">
    <property type="protein sequence ID" value="GBO05573.1"/>
    <property type="molecule type" value="Genomic_DNA"/>
</dbReference>
<reference evidence="1 2" key="1">
    <citation type="journal article" date="2019" name="Sci. Rep.">
        <title>Orb-weaving spider Araneus ventricosus genome elucidates the spidroin gene catalogue.</title>
        <authorList>
            <person name="Kono N."/>
            <person name="Nakamura H."/>
            <person name="Ohtoshi R."/>
            <person name="Moran D.A.P."/>
            <person name="Shinohara A."/>
            <person name="Yoshida Y."/>
            <person name="Fujiwara M."/>
            <person name="Mori M."/>
            <person name="Tomita M."/>
            <person name="Arakawa K."/>
        </authorList>
    </citation>
    <scope>NUCLEOTIDE SEQUENCE [LARGE SCALE GENOMIC DNA]</scope>
</reference>
<accession>A0A4Y2TZF0</accession>
<proteinExistence type="predicted"/>
<keyword evidence="2" id="KW-1185">Reference proteome</keyword>
<evidence type="ECO:0008006" key="3">
    <source>
        <dbReference type="Google" id="ProtNLM"/>
    </source>
</evidence>
<dbReference type="AlphaFoldDB" id="A0A4Y2TZF0"/>
<evidence type="ECO:0000313" key="1">
    <source>
        <dbReference type="EMBL" id="GBO05573.1"/>
    </source>
</evidence>
<dbReference type="Proteomes" id="UP000499080">
    <property type="component" value="Unassembled WGS sequence"/>
</dbReference>